<proteinExistence type="inferred from homology"/>
<evidence type="ECO:0000313" key="11">
    <source>
        <dbReference type="Proteomes" id="UP000006765"/>
    </source>
</evidence>
<feature type="chain" id="PRO_5003860453" evidence="9">
    <location>
        <begin position="27"/>
        <end position="577"/>
    </location>
</feature>
<keyword evidence="7" id="KW-0449">Lipoprotein</keyword>
<keyword evidence="5" id="KW-0472">Membrane</keyword>
<comment type="similarity">
    <text evidence="2">Belongs to the bacterial solute-binding protein 1 family.</text>
</comment>
<dbReference type="AlphaFoldDB" id="K2H6A0"/>
<accession>K2H6A0</accession>
<reference evidence="10 11" key="1">
    <citation type="journal article" date="2012" name="J. Bacteriol.">
        <title>Draft Genome Sequence of Oceaniovalibus guishaninsula JLT2003T.</title>
        <authorList>
            <person name="Tang K."/>
            <person name="Liu K."/>
            <person name="Jiao N."/>
        </authorList>
    </citation>
    <scope>NUCLEOTIDE SEQUENCE [LARGE SCALE GENOMIC DNA]</scope>
    <source>
        <strain evidence="10 11">JLT2003</strain>
    </source>
</reference>
<gene>
    <name evidence="10" type="ORF">OCGS_2699</name>
</gene>
<dbReference type="eggNOG" id="COG1653">
    <property type="taxonomic scope" value="Bacteria"/>
</dbReference>
<dbReference type="Pfam" id="PF01547">
    <property type="entry name" value="SBP_bac_1"/>
    <property type="match status" value="1"/>
</dbReference>
<evidence type="ECO:0000313" key="10">
    <source>
        <dbReference type="EMBL" id="EKE43108.1"/>
    </source>
</evidence>
<evidence type="ECO:0000256" key="6">
    <source>
        <dbReference type="ARBA" id="ARBA00023139"/>
    </source>
</evidence>
<dbReference type="GO" id="GO:0022857">
    <property type="term" value="F:transmembrane transporter activity"/>
    <property type="evidence" value="ECO:0007669"/>
    <property type="project" value="InterPro"/>
</dbReference>
<evidence type="ECO:0000256" key="2">
    <source>
        <dbReference type="ARBA" id="ARBA00008520"/>
    </source>
</evidence>
<dbReference type="PATRIC" id="fig|1231392.3.peg.2716"/>
<dbReference type="EMBL" id="AMGO01000068">
    <property type="protein sequence ID" value="EKE43108.1"/>
    <property type="molecule type" value="Genomic_DNA"/>
</dbReference>
<keyword evidence="4 9" id="KW-0732">Signal</keyword>
<comment type="subcellular location">
    <subcellularLocation>
        <location evidence="1">Periplasm</location>
    </subcellularLocation>
</comment>
<dbReference type="Proteomes" id="UP000006765">
    <property type="component" value="Unassembled WGS sequence"/>
</dbReference>
<evidence type="ECO:0000256" key="1">
    <source>
        <dbReference type="ARBA" id="ARBA00004418"/>
    </source>
</evidence>
<dbReference type="GO" id="GO:0042597">
    <property type="term" value="C:periplasmic space"/>
    <property type="evidence" value="ECO:0007669"/>
    <property type="project" value="UniProtKB-SubCell"/>
</dbReference>
<protein>
    <submittedName>
        <fullName evidence="10">ABC sugar (Glycerol) transporter, periplasmic binding protein</fullName>
    </submittedName>
</protein>
<dbReference type="InterPro" id="IPR006059">
    <property type="entry name" value="SBP"/>
</dbReference>
<comment type="caution">
    <text evidence="10">The sequence shown here is derived from an EMBL/GenBank/DDBJ whole genome shotgun (WGS) entry which is preliminary data.</text>
</comment>
<keyword evidence="3" id="KW-1003">Cell membrane</keyword>
<evidence type="ECO:0000256" key="9">
    <source>
        <dbReference type="SAM" id="SignalP"/>
    </source>
</evidence>
<evidence type="ECO:0000256" key="4">
    <source>
        <dbReference type="ARBA" id="ARBA00022729"/>
    </source>
</evidence>
<dbReference type="PIRSF" id="PIRSF035859">
    <property type="entry name" value="ABC_tp_sb"/>
    <property type="match status" value="1"/>
</dbReference>
<dbReference type="SUPFAM" id="SSF53850">
    <property type="entry name" value="Periplasmic binding protein-like II"/>
    <property type="match status" value="1"/>
</dbReference>
<dbReference type="STRING" id="1231392.OCGS_2699"/>
<evidence type="ECO:0000256" key="3">
    <source>
        <dbReference type="ARBA" id="ARBA00022475"/>
    </source>
</evidence>
<name>K2H6A0_9RHOB</name>
<dbReference type="PANTHER" id="PTHR43649:SF33">
    <property type="entry name" value="POLYGALACTURONAN_RHAMNOGALACTURONAN-BINDING PROTEIN YTCQ"/>
    <property type="match status" value="1"/>
</dbReference>
<evidence type="ECO:0000256" key="8">
    <source>
        <dbReference type="SAM" id="MobiDB-lite"/>
    </source>
</evidence>
<evidence type="ECO:0000256" key="7">
    <source>
        <dbReference type="ARBA" id="ARBA00023288"/>
    </source>
</evidence>
<keyword evidence="6" id="KW-0564">Palmitate</keyword>
<organism evidence="10 11">
    <name type="scientific">Oceaniovalibus guishaninsula JLT2003</name>
    <dbReference type="NCBI Taxonomy" id="1231392"/>
    <lineage>
        <taxon>Bacteria</taxon>
        <taxon>Pseudomonadati</taxon>
        <taxon>Pseudomonadota</taxon>
        <taxon>Alphaproteobacteria</taxon>
        <taxon>Rhodobacterales</taxon>
        <taxon>Roseobacteraceae</taxon>
        <taxon>Oceaniovalibus</taxon>
    </lineage>
</organism>
<feature type="region of interest" description="Disordered" evidence="8">
    <location>
        <begin position="530"/>
        <end position="577"/>
    </location>
</feature>
<dbReference type="RefSeq" id="WP_007427851.1">
    <property type="nucleotide sequence ID" value="NZ_AMGO01000068.1"/>
</dbReference>
<dbReference type="PANTHER" id="PTHR43649">
    <property type="entry name" value="ARABINOSE-BINDING PROTEIN-RELATED"/>
    <property type="match status" value="1"/>
</dbReference>
<dbReference type="InterPro" id="IPR050490">
    <property type="entry name" value="Bact_solute-bd_prot1"/>
</dbReference>
<keyword evidence="11" id="KW-1185">Reference proteome</keyword>
<dbReference type="Gene3D" id="3.40.190.10">
    <property type="entry name" value="Periplasmic binding protein-like II"/>
    <property type="match status" value="2"/>
</dbReference>
<dbReference type="InterPro" id="IPR014597">
    <property type="entry name" value="ABC_tp_sb"/>
</dbReference>
<sequence length="577" mass="64058">MKPTLRSTTALAAALGLGLAAMPAFADMEAAQRFLDEEIDGMSTLSREEQEAEMQWFIDAAQDLQGMDINVVSETITTHEYESQVLAPAFAAITGIDVTHDLIGEGDVVERLQVQMQSGQNVYDAFVNDSDLIGTHWRYGQARNLTDWMQNEGADVTSPTLDLDDFIGTQFTTGPDGNLYQLPDQQFANLYWFRYDWFNDEKTKTDFREEYGYDLGVPVNWAAYEDIAEFFTGRDMSYVEGSPSSGVYGNMDYGKKDPSLGWRYTDAWMSMAGMGDKGEPNGLPVDEWGIRVNENSQPVGACVDRGGATNSPAAVYAVDKAIQWLKDYAPPQAAGMTFSEAGPVPGQGNIAQQMFMYTTFVAPLVDSPAVMNEDGTPKWRLAPSPHGVYWEDGMKVGYQDVGSWTILDSTPTDRAKAAWLYAQFVTSKTVDVKKSDVGLTFIRESTIQSDHFTDRAPNLGGLIEFYRSPARTQWSPTGTNVPDYPKLAQLWWQNIGDAMSGAKDTKAALDQLCADMEDVMSRLERAGVQGDLGPVLNEERDPEYWLEQPGAPKPALENEDEEPQTVSYDEMVQSWQQ</sequence>
<evidence type="ECO:0000256" key="5">
    <source>
        <dbReference type="ARBA" id="ARBA00023136"/>
    </source>
</evidence>
<feature type="signal peptide" evidence="9">
    <location>
        <begin position="1"/>
        <end position="26"/>
    </location>
</feature>